<dbReference type="SUPFAM" id="SSF57850">
    <property type="entry name" value="RING/U-box"/>
    <property type="match status" value="1"/>
</dbReference>
<accession>A0A6L5B7Y5</accession>
<organism evidence="7 8">
    <name type="scientific">Apium graveolens</name>
    <name type="common">Celery</name>
    <dbReference type="NCBI Taxonomy" id="4045"/>
    <lineage>
        <taxon>Eukaryota</taxon>
        <taxon>Viridiplantae</taxon>
        <taxon>Streptophyta</taxon>
        <taxon>Embryophyta</taxon>
        <taxon>Tracheophyta</taxon>
        <taxon>Spermatophyta</taxon>
        <taxon>Magnoliopsida</taxon>
        <taxon>eudicotyledons</taxon>
        <taxon>Gunneridae</taxon>
        <taxon>Pentapetalae</taxon>
        <taxon>asterids</taxon>
        <taxon>campanulids</taxon>
        <taxon>Apiales</taxon>
        <taxon>Apiaceae</taxon>
        <taxon>Apioideae</taxon>
        <taxon>apioid superclade</taxon>
        <taxon>Apieae</taxon>
        <taxon>Apium</taxon>
    </lineage>
</organism>
<dbReference type="GO" id="GO:0008270">
    <property type="term" value="F:zinc ion binding"/>
    <property type="evidence" value="ECO:0007669"/>
    <property type="project" value="UniProtKB-KW"/>
</dbReference>
<evidence type="ECO:0000256" key="2">
    <source>
        <dbReference type="ARBA" id="ARBA00022771"/>
    </source>
</evidence>
<sequence>MGKRKKLTDHNKTLSPPSPSEFLPYSSPMDSFSNEKSSHSVGTSSIKPLSSIMDIMDSPVKLPSQSNAHHHNRTIVVRHPRHYYGRQYSRRNSPHYTDASSSHGKVTPLHNDKLSFKLARQGNSESSRHAEGREKASRRPERIRSGTTVMEAISADVIQMTCGICQKQLKSRSYIFGNTISTSDLSVVAVLVCGHVYHADCLETKTSYEDRRDPPCPACTSFLSHIDTPCTEN</sequence>
<keyword evidence="3" id="KW-0862">Zinc</keyword>
<evidence type="ECO:0000313" key="7">
    <source>
        <dbReference type="EMBL" id="KAF1001849.1"/>
    </source>
</evidence>
<dbReference type="Gene3D" id="3.30.40.10">
    <property type="entry name" value="Zinc/RING finger domain, C3HC4 (zinc finger)"/>
    <property type="match status" value="1"/>
</dbReference>
<comment type="caution">
    <text evidence="7">The sequence shown here is derived from an EMBL/GenBank/DDBJ whole genome shotgun (WGS) entry which is preliminary data.</text>
</comment>
<dbReference type="InterPro" id="IPR027370">
    <property type="entry name" value="Znf-RING_euk"/>
</dbReference>
<evidence type="ECO:0000259" key="6">
    <source>
        <dbReference type="PROSITE" id="PS50089"/>
    </source>
</evidence>
<evidence type="ECO:0000313" key="8">
    <source>
        <dbReference type="Proteomes" id="UP000593563"/>
    </source>
</evidence>
<feature type="domain" description="RING-type" evidence="6">
    <location>
        <begin position="162"/>
        <end position="220"/>
    </location>
</feature>
<dbReference type="PANTHER" id="PTHR31150">
    <property type="entry name" value="EXPRESSED PROTEIN"/>
    <property type="match status" value="1"/>
</dbReference>
<gene>
    <name evidence="7" type="ORF">AG4045_000126</name>
</gene>
<keyword evidence="1" id="KW-0479">Metal-binding</keyword>
<feature type="region of interest" description="Disordered" evidence="5">
    <location>
        <begin position="88"/>
        <end position="142"/>
    </location>
</feature>
<dbReference type="InterPro" id="IPR001841">
    <property type="entry name" value="Znf_RING"/>
</dbReference>
<dbReference type="Pfam" id="PF13445">
    <property type="entry name" value="zf-RING_UBOX"/>
    <property type="match status" value="1"/>
</dbReference>
<feature type="region of interest" description="Disordered" evidence="5">
    <location>
        <begin position="1"/>
        <end position="45"/>
    </location>
</feature>
<dbReference type="PANTHER" id="PTHR31150:SF6">
    <property type="entry name" value="ZINC ION BINDING PROTEIN"/>
    <property type="match status" value="1"/>
</dbReference>
<feature type="compositionally biased region" description="Polar residues" evidence="5">
    <location>
        <begin position="28"/>
        <end position="45"/>
    </location>
</feature>
<evidence type="ECO:0000256" key="1">
    <source>
        <dbReference type="ARBA" id="ARBA00022723"/>
    </source>
</evidence>
<dbReference type="SMART" id="SM00184">
    <property type="entry name" value="RING"/>
    <property type="match status" value="1"/>
</dbReference>
<dbReference type="InterPro" id="IPR013083">
    <property type="entry name" value="Znf_RING/FYVE/PHD"/>
</dbReference>
<keyword evidence="8" id="KW-1185">Reference proteome</keyword>
<dbReference type="EMBL" id="WRXP01002276">
    <property type="protein sequence ID" value="KAF1001849.1"/>
    <property type="molecule type" value="Genomic_DNA"/>
</dbReference>
<evidence type="ECO:0000256" key="3">
    <source>
        <dbReference type="ARBA" id="ARBA00022833"/>
    </source>
</evidence>
<feature type="compositionally biased region" description="Basic and acidic residues" evidence="5">
    <location>
        <begin position="126"/>
        <end position="142"/>
    </location>
</feature>
<evidence type="ECO:0000256" key="4">
    <source>
        <dbReference type="PROSITE-ProRule" id="PRU00175"/>
    </source>
</evidence>
<dbReference type="Proteomes" id="UP000593563">
    <property type="component" value="Unassembled WGS sequence"/>
</dbReference>
<evidence type="ECO:0000256" key="5">
    <source>
        <dbReference type="SAM" id="MobiDB-lite"/>
    </source>
</evidence>
<name>A0A6L5B7Y5_APIGR</name>
<reference evidence="7" key="1">
    <citation type="submission" date="2020-01" db="EMBL/GenBank/DDBJ databases">
        <title>The Celery Genome Sequence Reveals Sequential Paleo-tetraploidization, Resistance Gene Elimination, Karyotype Evolution, and Functional Innovation in Apiales.</title>
        <authorList>
            <person name="Song X."/>
        </authorList>
    </citation>
    <scope>NUCLEOTIDE SEQUENCE</scope>
    <source>
        <tissue evidence="7">Leaf</tissue>
    </source>
</reference>
<dbReference type="AlphaFoldDB" id="A0A6L5B7Y5"/>
<keyword evidence="2 4" id="KW-0863">Zinc-finger</keyword>
<proteinExistence type="predicted"/>
<protein>
    <recommendedName>
        <fullName evidence="6">RING-type domain-containing protein</fullName>
    </recommendedName>
</protein>
<dbReference type="PROSITE" id="PS50089">
    <property type="entry name" value="ZF_RING_2"/>
    <property type="match status" value="1"/>
</dbReference>
<feature type="compositionally biased region" description="Polar residues" evidence="5">
    <location>
        <begin position="94"/>
        <end position="104"/>
    </location>
</feature>